<gene>
    <name evidence="1" type="ORF">Q604_UNBC07977G0001</name>
</gene>
<accession>W1Y5L0</accession>
<dbReference type="EMBL" id="AZMM01007977">
    <property type="protein sequence ID" value="ETJ37828.1"/>
    <property type="molecule type" value="Genomic_DNA"/>
</dbReference>
<evidence type="ECO:0000313" key="1">
    <source>
        <dbReference type="EMBL" id="ETJ37828.1"/>
    </source>
</evidence>
<protein>
    <submittedName>
        <fullName evidence="1">Uncharacterized protein</fullName>
    </submittedName>
</protein>
<reference evidence="1" key="1">
    <citation type="submission" date="2013-12" db="EMBL/GenBank/DDBJ databases">
        <title>A Varibaculum cambriense genome reconstructed from a premature infant gut community with otherwise low bacterial novelty that shifts toward anaerobic metabolism during the third week of life.</title>
        <authorList>
            <person name="Brown C.T."/>
            <person name="Sharon I."/>
            <person name="Thomas B.C."/>
            <person name="Castelle C.J."/>
            <person name="Morowitz M.J."/>
            <person name="Banfield J.F."/>
        </authorList>
    </citation>
    <scope>NUCLEOTIDE SEQUENCE</scope>
</reference>
<name>W1Y5L0_9ZZZZ</name>
<comment type="caution">
    <text evidence="1">The sequence shown here is derived from an EMBL/GenBank/DDBJ whole genome shotgun (WGS) entry which is preliminary data.</text>
</comment>
<sequence>CKGEHIIEELERIEISKLDFNTKKYQPIIDLTKEGIIRAVKKYKSLYYIIT</sequence>
<dbReference type="AlphaFoldDB" id="W1Y5L0"/>
<proteinExistence type="predicted"/>
<feature type="non-terminal residue" evidence="1">
    <location>
        <position position="1"/>
    </location>
</feature>
<organism evidence="1">
    <name type="scientific">human gut metagenome</name>
    <dbReference type="NCBI Taxonomy" id="408170"/>
    <lineage>
        <taxon>unclassified sequences</taxon>
        <taxon>metagenomes</taxon>
        <taxon>organismal metagenomes</taxon>
    </lineage>
</organism>